<protein>
    <recommendedName>
        <fullName evidence="1">KIB1-4 beta-propeller domain-containing protein</fullName>
    </recommendedName>
</protein>
<proteinExistence type="predicted"/>
<gene>
    <name evidence="2" type="ORF">M0R45_006330</name>
</gene>
<keyword evidence="3" id="KW-1185">Reference proteome</keyword>
<dbReference type="InterPro" id="IPR036047">
    <property type="entry name" value="F-box-like_dom_sf"/>
</dbReference>
<reference evidence="2 3" key="1">
    <citation type="journal article" date="2023" name="G3 (Bethesda)">
        <title>A chromosome-length genome assembly and annotation of blackberry (Rubus argutus, cv. 'Hillquist').</title>
        <authorList>
            <person name="Bruna T."/>
            <person name="Aryal R."/>
            <person name="Dudchenko O."/>
            <person name="Sargent D.J."/>
            <person name="Mead D."/>
            <person name="Buti M."/>
            <person name="Cavallini A."/>
            <person name="Hytonen T."/>
            <person name="Andres J."/>
            <person name="Pham M."/>
            <person name="Weisz D."/>
            <person name="Mascagni F."/>
            <person name="Usai G."/>
            <person name="Natali L."/>
            <person name="Bassil N."/>
            <person name="Fernandez G.E."/>
            <person name="Lomsadze A."/>
            <person name="Armour M."/>
            <person name="Olukolu B."/>
            <person name="Poorten T."/>
            <person name="Britton C."/>
            <person name="Davik J."/>
            <person name="Ashrafi H."/>
            <person name="Aiden E.L."/>
            <person name="Borodovsky M."/>
            <person name="Worthington M."/>
        </authorList>
    </citation>
    <scope>NUCLEOTIDE SEQUENCE [LARGE SCALE GENOMIC DNA]</scope>
    <source>
        <strain evidence="2">PI 553951</strain>
    </source>
</reference>
<feature type="domain" description="KIB1-4 beta-propeller" evidence="1">
    <location>
        <begin position="81"/>
        <end position="353"/>
    </location>
</feature>
<dbReference type="InterPro" id="IPR005174">
    <property type="entry name" value="KIB1-4_b-propeller"/>
</dbReference>
<dbReference type="Proteomes" id="UP001457282">
    <property type="component" value="Unassembled WGS sequence"/>
</dbReference>
<dbReference type="EMBL" id="JBEDUW010000001">
    <property type="protein sequence ID" value="KAK9950864.1"/>
    <property type="molecule type" value="Genomic_DNA"/>
</dbReference>
<dbReference type="Pfam" id="PF03478">
    <property type="entry name" value="Beta-prop_KIB1-4"/>
    <property type="match status" value="1"/>
</dbReference>
<sequence length="381" mass="43687">MAQPLANNKRLSMTNWSDLPQHVVVCIAKHIDSFEDFIVARGVDRSWRSAAIKENFTGQSTHQVPLLMLPDKEDTTLREFHSLKNGKLYQLNLPDAVEKLCFSSLGWLMTQSQDLKLNLLHPLNQKKVMLPDNLIFENHHHDYHRSSSITCLWDQFTVKKFVLSASPSWTLDYMVIVLYSSDILAFCRPEEDNKWSMIDKSYIRGSYFLDITYYQGQFYAVDCFGNVLVCDIEDPKQANTRVVVSAMPEGLIYPCIQKLYVVELGGTLFVVSRTSKCVGCCHATDEFRVFEVPFRNGNWLDSEVKTLGNKCLFLGTNSSFAVDATKYSGCKANCIYFTSDFNEKTRRDMGVFNMTDGKIEPLLEEETPYSLFPHLWIEPSF</sequence>
<dbReference type="PANTHER" id="PTHR44259:SF108">
    <property type="entry name" value="F-BOX PROTEIN SKIP23-LIKE"/>
    <property type="match status" value="1"/>
</dbReference>
<evidence type="ECO:0000259" key="1">
    <source>
        <dbReference type="Pfam" id="PF03478"/>
    </source>
</evidence>
<accession>A0AAW1YQI5</accession>
<comment type="caution">
    <text evidence="2">The sequence shown here is derived from an EMBL/GenBank/DDBJ whole genome shotgun (WGS) entry which is preliminary data.</text>
</comment>
<dbReference type="InterPro" id="IPR050942">
    <property type="entry name" value="F-box_BR-signaling"/>
</dbReference>
<evidence type="ECO:0000313" key="3">
    <source>
        <dbReference type="Proteomes" id="UP001457282"/>
    </source>
</evidence>
<evidence type="ECO:0000313" key="2">
    <source>
        <dbReference type="EMBL" id="KAK9950864.1"/>
    </source>
</evidence>
<name>A0AAW1YQI5_RUBAR</name>
<dbReference type="AlphaFoldDB" id="A0AAW1YQI5"/>
<organism evidence="2 3">
    <name type="scientific">Rubus argutus</name>
    <name type="common">Southern blackberry</name>
    <dbReference type="NCBI Taxonomy" id="59490"/>
    <lineage>
        <taxon>Eukaryota</taxon>
        <taxon>Viridiplantae</taxon>
        <taxon>Streptophyta</taxon>
        <taxon>Embryophyta</taxon>
        <taxon>Tracheophyta</taxon>
        <taxon>Spermatophyta</taxon>
        <taxon>Magnoliopsida</taxon>
        <taxon>eudicotyledons</taxon>
        <taxon>Gunneridae</taxon>
        <taxon>Pentapetalae</taxon>
        <taxon>rosids</taxon>
        <taxon>fabids</taxon>
        <taxon>Rosales</taxon>
        <taxon>Rosaceae</taxon>
        <taxon>Rosoideae</taxon>
        <taxon>Rosoideae incertae sedis</taxon>
        <taxon>Rubus</taxon>
    </lineage>
</organism>
<dbReference type="SUPFAM" id="SSF81383">
    <property type="entry name" value="F-box domain"/>
    <property type="match status" value="1"/>
</dbReference>
<dbReference type="PANTHER" id="PTHR44259">
    <property type="entry name" value="OS07G0183000 PROTEIN-RELATED"/>
    <property type="match status" value="1"/>
</dbReference>